<dbReference type="EMBL" id="JAYMRP010000060">
    <property type="protein sequence ID" value="MFB8777905.1"/>
    <property type="molecule type" value="Genomic_DNA"/>
</dbReference>
<dbReference type="InterPro" id="IPR029058">
    <property type="entry name" value="AB_hydrolase_fold"/>
</dbReference>
<dbReference type="InterPro" id="IPR050266">
    <property type="entry name" value="AB_hydrolase_sf"/>
</dbReference>
<accession>A0ABV5EM27</accession>
<feature type="domain" description="AB hydrolase-1" evidence="2">
    <location>
        <begin position="39"/>
        <end position="291"/>
    </location>
</feature>
<sequence>MRMRSVDLHVTPRQAPGTTWRLSAQLHLPAGAPPDTVQLLLPGLTYDRRYWSAPGALDYTRHAVGEGYAVLALDRPGTGASEHPPAEQVTVDSNVEAVHQVIDVLRRGAPGIPAFRHVVAVGHSLGSGIALIEAARHQDLDALVVTGLLHALGPLYGEALPALYPAAQDELLAPTAPPENYLTTLPGRRAALYEHPPGMGPELSEYHEHTKSTVTAGEGMTLEAIYDPAVAAAVRVPVLLVMGRCDRLFGGGDVTVDDAASVLRYERKFYTGTTDLDALVVPEAAHSLNVHRTAPSWYTTAHQWLGGRVPARTPRA</sequence>
<dbReference type="Proteomes" id="UP001585080">
    <property type="component" value="Unassembled WGS sequence"/>
</dbReference>
<dbReference type="SUPFAM" id="SSF53474">
    <property type="entry name" value="alpha/beta-Hydrolases"/>
    <property type="match status" value="1"/>
</dbReference>
<dbReference type="RefSeq" id="WP_376736337.1">
    <property type="nucleotide sequence ID" value="NZ_JAYMRP010000060.1"/>
</dbReference>
<dbReference type="InterPro" id="IPR000073">
    <property type="entry name" value="AB_hydrolase_1"/>
</dbReference>
<evidence type="ECO:0000313" key="4">
    <source>
        <dbReference type="Proteomes" id="UP001585080"/>
    </source>
</evidence>
<dbReference type="PANTHER" id="PTHR43798">
    <property type="entry name" value="MONOACYLGLYCEROL LIPASE"/>
    <property type="match status" value="1"/>
</dbReference>
<keyword evidence="1 3" id="KW-0378">Hydrolase</keyword>
<dbReference type="PANTHER" id="PTHR43798:SF31">
    <property type="entry name" value="AB HYDROLASE SUPERFAMILY PROTEIN YCLE"/>
    <property type="match status" value="1"/>
</dbReference>
<name>A0ABV5EM27_9ACTN</name>
<evidence type="ECO:0000313" key="3">
    <source>
        <dbReference type="EMBL" id="MFB8777905.1"/>
    </source>
</evidence>
<organism evidence="3 4">
    <name type="scientific">Streptomyces broussonetiae</name>
    <dbReference type="NCBI Taxonomy" id="2686304"/>
    <lineage>
        <taxon>Bacteria</taxon>
        <taxon>Bacillati</taxon>
        <taxon>Actinomycetota</taxon>
        <taxon>Actinomycetes</taxon>
        <taxon>Kitasatosporales</taxon>
        <taxon>Streptomycetaceae</taxon>
        <taxon>Streptomyces</taxon>
    </lineage>
</organism>
<gene>
    <name evidence="3" type="ORF">VSS16_35235</name>
</gene>
<evidence type="ECO:0000259" key="2">
    <source>
        <dbReference type="Pfam" id="PF12697"/>
    </source>
</evidence>
<dbReference type="Pfam" id="PF12697">
    <property type="entry name" value="Abhydrolase_6"/>
    <property type="match status" value="1"/>
</dbReference>
<protein>
    <submittedName>
        <fullName evidence="3">Alpha/beta fold hydrolase</fullName>
    </submittedName>
</protein>
<reference evidence="3 4" key="1">
    <citation type="submission" date="2024-01" db="EMBL/GenBank/DDBJ databases">
        <title>Genome mining of biosynthetic gene clusters to explore secondary metabolites of Streptomyces sp.</title>
        <authorList>
            <person name="Baig A."/>
            <person name="Ajitkumar Shintre N."/>
            <person name="Kumar H."/>
            <person name="Anbarasu A."/>
            <person name="Ramaiah S."/>
        </authorList>
    </citation>
    <scope>NUCLEOTIDE SEQUENCE [LARGE SCALE GENOMIC DNA]</scope>
    <source>
        <strain evidence="3 4">A57</strain>
    </source>
</reference>
<dbReference type="GO" id="GO:0016787">
    <property type="term" value="F:hydrolase activity"/>
    <property type="evidence" value="ECO:0007669"/>
    <property type="project" value="UniProtKB-KW"/>
</dbReference>
<evidence type="ECO:0000256" key="1">
    <source>
        <dbReference type="ARBA" id="ARBA00022801"/>
    </source>
</evidence>
<comment type="caution">
    <text evidence="3">The sequence shown here is derived from an EMBL/GenBank/DDBJ whole genome shotgun (WGS) entry which is preliminary data.</text>
</comment>
<keyword evidence="4" id="KW-1185">Reference proteome</keyword>
<proteinExistence type="predicted"/>
<dbReference type="Gene3D" id="3.40.50.1820">
    <property type="entry name" value="alpha/beta hydrolase"/>
    <property type="match status" value="1"/>
</dbReference>